<accession>A0AAN9A102</accession>
<dbReference type="InterPro" id="IPR033545">
    <property type="entry name" value="CEP89"/>
</dbReference>
<dbReference type="EMBL" id="JAXCGZ010009751">
    <property type="protein sequence ID" value="KAK7076266.1"/>
    <property type="molecule type" value="Genomic_DNA"/>
</dbReference>
<feature type="compositionally biased region" description="Basic and acidic residues" evidence="2">
    <location>
        <begin position="41"/>
        <end position="51"/>
    </location>
</feature>
<dbReference type="Proteomes" id="UP001381693">
    <property type="component" value="Unassembled WGS sequence"/>
</dbReference>
<dbReference type="GO" id="GO:0007268">
    <property type="term" value="P:chemical synaptic transmission"/>
    <property type="evidence" value="ECO:0007669"/>
    <property type="project" value="InterPro"/>
</dbReference>
<evidence type="ECO:0000256" key="1">
    <source>
        <dbReference type="SAM" id="Coils"/>
    </source>
</evidence>
<dbReference type="AlphaFoldDB" id="A0AAN9A102"/>
<reference evidence="3 4" key="1">
    <citation type="submission" date="2023-11" db="EMBL/GenBank/DDBJ databases">
        <title>Halocaridina rubra genome assembly.</title>
        <authorList>
            <person name="Smith C."/>
        </authorList>
    </citation>
    <scope>NUCLEOTIDE SEQUENCE [LARGE SCALE GENOMIC DNA]</scope>
    <source>
        <strain evidence="3">EP-1</strain>
        <tissue evidence="3">Whole</tissue>
    </source>
</reference>
<protein>
    <submittedName>
        <fullName evidence="3">Uncharacterized protein</fullName>
    </submittedName>
</protein>
<comment type="caution">
    <text evidence="3">The sequence shown here is derived from an EMBL/GenBank/DDBJ whole genome shotgun (WGS) entry which is preliminary data.</text>
</comment>
<feature type="region of interest" description="Disordered" evidence="2">
    <location>
        <begin position="29"/>
        <end position="51"/>
    </location>
</feature>
<evidence type="ECO:0000313" key="3">
    <source>
        <dbReference type="EMBL" id="KAK7076266.1"/>
    </source>
</evidence>
<feature type="coiled-coil region" evidence="1">
    <location>
        <begin position="51"/>
        <end position="117"/>
    </location>
</feature>
<proteinExistence type="predicted"/>
<feature type="coiled-coil region" evidence="1">
    <location>
        <begin position="180"/>
        <end position="295"/>
    </location>
</feature>
<dbReference type="GO" id="GO:0005814">
    <property type="term" value="C:centriole"/>
    <property type="evidence" value="ECO:0007669"/>
    <property type="project" value="InterPro"/>
</dbReference>
<sequence length="514" mass="58855">MGDTRSVIARLEQLSREYNALSQYLTSQNTGESSYQGIDTHPQEQVRETDRNELETDIKKLSSHINKLTSEKHNLEKLSQERDNENTKAIGKLKQEIKDCMNDTELLKDVIKRLNEQLNRYHLKYGPIRGENYANIAADMNSSSIYKLGALLNAYDELINERDSALSANAEKYEKFMVRVDCITSENEKLLARLERLQKEVPIGSEEAELVAADARLLLDEREILLREVQALQQQKHQETSELQAEVSKLQHQLEESKIKNHSLQSDVISARQECSELERKCQALQKDLRNSVTREEHQLAVNECQRLFEELRLAYSQESGDLKGRVRAVKHEKKNLAEKLTDSSANVHHLNVQVSGLKGSLRKYESRVQRREQTLQSLETSYRLAKTRLRSLAQVSSELLEDRERLLESLSAQQKETDELLRDVTLRSASVGALSQKLKEERLSWSGRLAESEGGRLAAKSAWKRASKEAKHLRSLIATKDDTIASLIADYRILGLDINEAKRQHLKQYVSKS</sequence>
<name>A0AAN9A102_HALRR</name>
<keyword evidence="1" id="KW-0175">Coiled coil</keyword>
<organism evidence="3 4">
    <name type="scientific">Halocaridina rubra</name>
    <name type="common">Hawaiian red shrimp</name>
    <dbReference type="NCBI Taxonomy" id="373956"/>
    <lineage>
        <taxon>Eukaryota</taxon>
        <taxon>Metazoa</taxon>
        <taxon>Ecdysozoa</taxon>
        <taxon>Arthropoda</taxon>
        <taxon>Crustacea</taxon>
        <taxon>Multicrustacea</taxon>
        <taxon>Malacostraca</taxon>
        <taxon>Eumalacostraca</taxon>
        <taxon>Eucarida</taxon>
        <taxon>Decapoda</taxon>
        <taxon>Pleocyemata</taxon>
        <taxon>Caridea</taxon>
        <taxon>Atyoidea</taxon>
        <taxon>Atyidae</taxon>
        <taxon>Halocaridina</taxon>
    </lineage>
</organism>
<keyword evidence="4" id="KW-1185">Reference proteome</keyword>
<dbReference type="PANTHER" id="PTHR36170">
    <property type="entry name" value="CENTROSOMAL PROTEIN OF 89 KDA"/>
    <property type="match status" value="1"/>
</dbReference>
<evidence type="ECO:0000313" key="4">
    <source>
        <dbReference type="Proteomes" id="UP001381693"/>
    </source>
</evidence>
<dbReference type="GO" id="GO:0045202">
    <property type="term" value="C:synapse"/>
    <property type="evidence" value="ECO:0007669"/>
    <property type="project" value="GOC"/>
</dbReference>
<evidence type="ECO:0000256" key="2">
    <source>
        <dbReference type="SAM" id="MobiDB-lite"/>
    </source>
</evidence>
<feature type="coiled-coil region" evidence="1">
    <location>
        <begin position="362"/>
        <end position="424"/>
    </location>
</feature>
<dbReference type="GO" id="GO:0060271">
    <property type="term" value="P:cilium assembly"/>
    <property type="evidence" value="ECO:0007669"/>
    <property type="project" value="InterPro"/>
</dbReference>
<dbReference type="GO" id="GO:0097539">
    <property type="term" value="C:ciliary transition fiber"/>
    <property type="evidence" value="ECO:0007669"/>
    <property type="project" value="TreeGrafter"/>
</dbReference>
<gene>
    <name evidence="3" type="ORF">SK128_010158</name>
</gene>
<dbReference type="GO" id="GO:0007005">
    <property type="term" value="P:mitochondrion organization"/>
    <property type="evidence" value="ECO:0007669"/>
    <property type="project" value="InterPro"/>
</dbReference>
<dbReference type="PANTHER" id="PTHR36170:SF1">
    <property type="entry name" value="CENTROSOMAL PROTEIN OF 89 KDA"/>
    <property type="match status" value="1"/>
</dbReference>